<dbReference type="Proteomes" id="UP000039324">
    <property type="component" value="Unassembled WGS sequence"/>
</dbReference>
<feature type="region of interest" description="Disordered" evidence="1">
    <location>
        <begin position="57"/>
        <end position="97"/>
    </location>
</feature>
<dbReference type="AlphaFoldDB" id="A0A0G4IL46"/>
<evidence type="ECO:0000313" key="3">
    <source>
        <dbReference type="Proteomes" id="UP000039324"/>
    </source>
</evidence>
<name>A0A0G4IL46_PLABS</name>
<keyword evidence="3" id="KW-1185">Reference proteome</keyword>
<proteinExistence type="predicted"/>
<organism evidence="2 3">
    <name type="scientific">Plasmodiophora brassicae</name>
    <name type="common">Clubroot disease agent</name>
    <dbReference type="NCBI Taxonomy" id="37360"/>
    <lineage>
        <taxon>Eukaryota</taxon>
        <taxon>Sar</taxon>
        <taxon>Rhizaria</taxon>
        <taxon>Endomyxa</taxon>
        <taxon>Phytomyxea</taxon>
        <taxon>Plasmodiophorida</taxon>
        <taxon>Plasmodiophoridae</taxon>
        <taxon>Plasmodiophora</taxon>
    </lineage>
</organism>
<sequence>MSKKAVASGEAVAPDVVVGEAPAGSGATPAETGLAQAESEKSAFEVGRVLRARYLSRMSDPGSSGSSSVLDQGVAENGETIQDIIDHFSRSRRHMQP</sequence>
<protein>
    <submittedName>
        <fullName evidence="2">Uncharacterized protein</fullName>
    </submittedName>
</protein>
<evidence type="ECO:0000256" key="1">
    <source>
        <dbReference type="SAM" id="MobiDB-lite"/>
    </source>
</evidence>
<evidence type="ECO:0000313" key="2">
    <source>
        <dbReference type="EMBL" id="CEO95820.1"/>
    </source>
</evidence>
<dbReference type="EMBL" id="CDSF01000035">
    <property type="protein sequence ID" value="CEO95820.1"/>
    <property type="molecule type" value="Genomic_DNA"/>
</dbReference>
<accession>A0A0G4IL46</accession>
<gene>
    <name evidence="2" type="ORF">PBRA_004533</name>
</gene>
<reference evidence="2 3" key="1">
    <citation type="submission" date="2015-02" db="EMBL/GenBank/DDBJ databases">
        <authorList>
            <person name="Chooi Y.-H."/>
        </authorList>
    </citation>
    <scope>NUCLEOTIDE SEQUENCE [LARGE SCALE GENOMIC DNA]</scope>
    <source>
        <strain evidence="2">E3</strain>
    </source>
</reference>
<feature type="region of interest" description="Disordered" evidence="1">
    <location>
        <begin position="1"/>
        <end position="39"/>
    </location>
</feature>